<proteinExistence type="predicted"/>
<evidence type="ECO:0000256" key="1">
    <source>
        <dbReference type="SAM" id="MobiDB-lite"/>
    </source>
</evidence>
<evidence type="ECO:0000313" key="2">
    <source>
        <dbReference type="EMBL" id="VDP89981.1"/>
    </source>
</evidence>
<sequence>MFISACSADPTKPCQITSTRAVNGLTVDPLCNNRIASFFERQVSIWKVDSLEKPVSYWASGRPNCPLLAFSWHPSLPNCLLTLDREGCLDIAELIERPATAWSPEQALLWSHSGQWTAYDPWSVKSSRVIQLMSPPKPMRPSGAIADQPHEPEDPAAVGDELGEPTLATSIARRSSMVVELQQHLLNDIASVMRRRAELGYGMGLDPELYINILGETTSLGTMWRWIKCILFVHVDGSW</sequence>
<reference evidence="4" key="1">
    <citation type="submission" date="2016-06" db="UniProtKB">
        <authorList>
            <consortium name="WormBaseParasite"/>
        </authorList>
    </citation>
    <scope>IDENTIFICATION</scope>
</reference>
<accession>A0A183B0H4</accession>
<reference evidence="2 3" key="2">
    <citation type="submission" date="2018-11" db="EMBL/GenBank/DDBJ databases">
        <authorList>
            <consortium name="Pathogen Informatics"/>
        </authorList>
    </citation>
    <scope>NUCLEOTIDE SEQUENCE [LARGE SCALE GENOMIC DNA]</scope>
    <source>
        <strain evidence="2 3">Egypt</strain>
    </source>
</reference>
<keyword evidence="3" id="KW-1185">Reference proteome</keyword>
<dbReference type="InterPro" id="IPR036322">
    <property type="entry name" value="WD40_repeat_dom_sf"/>
</dbReference>
<dbReference type="OrthoDB" id="341486at2759"/>
<dbReference type="Proteomes" id="UP000272942">
    <property type="component" value="Unassembled WGS sequence"/>
</dbReference>
<dbReference type="SUPFAM" id="SSF50978">
    <property type="entry name" value="WD40 repeat-like"/>
    <property type="match status" value="1"/>
</dbReference>
<dbReference type="EMBL" id="UZAN01053443">
    <property type="protein sequence ID" value="VDP89981.1"/>
    <property type="molecule type" value="Genomic_DNA"/>
</dbReference>
<evidence type="ECO:0000313" key="4">
    <source>
        <dbReference type="WBParaSite" id="ECPE_0001274501-mRNA-1"/>
    </source>
</evidence>
<name>A0A183B0H4_9TREM</name>
<dbReference type="Pfam" id="PF21720">
    <property type="entry name" value="MIOS_WD40"/>
    <property type="match status" value="1"/>
</dbReference>
<dbReference type="WBParaSite" id="ECPE_0001274501-mRNA-1">
    <property type="protein sequence ID" value="ECPE_0001274501-mRNA-1"/>
    <property type="gene ID" value="ECPE_0001274501"/>
</dbReference>
<feature type="region of interest" description="Disordered" evidence="1">
    <location>
        <begin position="136"/>
        <end position="161"/>
    </location>
</feature>
<dbReference type="AlphaFoldDB" id="A0A183B0H4"/>
<evidence type="ECO:0000313" key="3">
    <source>
        <dbReference type="Proteomes" id="UP000272942"/>
    </source>
</evidence>
<protein>
    <submittedName>
        <fullName evidence="4">Transducin/WD40 repeat-like superfamily protein</fullName>
    </submittedName>
</protein>
<organism evidence="4">
    <name type="scientific">Echinostoma caproni</name>
    <dbReference type="NCBI Taxonomy" id="27848"/>
    <lineage>
        <taxon>Eukaryota</taxon>
        <taxon>Metazoa</taxon>
        <taxon>Spiralia</taxon>
        <taxon>Lophotrochozoa</taxon>
        <taxon>Platyhelminthes</taxon>
        <taxon>Trematoda</taxon>
        <taxon>Digenea</taxon>
        <taxon>Plagiorchiida</taxon>
        <taxon>Echinostomata</taxon>
        <taxon>Echinostomatoidea</taxon>
        <taxon>Echinostomatidae</taxon>
        <taxon>Echinostoma</taxon>
    </lineage>
</organism>
<gene>
    <name evidence="2" type="ORF">ECPE_LOCUS12709</name>
</gene>